<keyword evidence="2" id="KW-1185">Reference proteome</keyword>
<protein>
    <submittedName>
        <fullName evidence="1">Uncharacterized protein</fullName>
    </submittedName>
</protein>
<dbReference type="Proteomes" id="UP000053593">
    <property type="component" value="Unassembled WGS sequence"/>
</dbReference>
<reference evidence="1 2" key="1">
    <citation type="submission" date="2014-04" db="EMBL/GenBank/DDBJ databases">
        <title>Evolutionary Origins and Diversification of the Mycorrhizal Mutualists.</title>
        <authorList>
            <consortium name="DOE Joint Genome Institute"/>
            <consortium name="Mycorrhizal Genomics Consortium"/>
            <person name="Kohler A."/>
            <person name="Kuo A."/>
            <person name="Nagy L.G."/>
            <person name="Floudas D."/>
            <person name="Copeland A."/>
            <person name="Barry K.W."/>
            <person name="Cichocki N."/>
            <person name="Veneault-Fourrey C."/>
            <person name="LaButti K."/>
            <person name="Lindquist E.A."/>
            <person name="Lipzen A."/>
            <person name="Lundell T."/>
            <person name="Morin E."/>
            <person name="Murat C."/>
            <person name="Riley R."/>
            <person name="Ohm R."/>
            <person name="Sun H."/>
            <person name="Tunlid A."/>
            <person name="Henrissat B."/>
            <person name="Grigoriev I.V."/>
            <person name="Hibbett D.S."/>
            <person name="Martin F."/>
        </authorList>
    </citation>
    <scope>NUCLEOTIDE SEQUENCE [LARGE SCALE GENOMIC DNA]</scope>
    <source>
        <strain evidence="1 2">FD-317 M1</strain>
    </source>
</reference>
<dbReference type="InterPro" id="IPR013785">
    <property type="entry name" value="Aldolase_TIM"/>
</dbReference>
<evidence type="ECO:0000313" key="2">
    <source>
        <dbReference type="Proteomes" id="UP000053593"/>
    </source>
</evidence>
<evidence type="ECO:0000313" key="1">
    <source>
        <dbReference type="EMBL" id="KIK62625.1"/>
    </source>
</evidence>
<organism evidence="1 2">
    <name type="scientific">Collybiopsis luxurians FD-317 M1</name>
    <dbReference type="NCBI Taxonomy" id="944289"/>
    <lineage>
        <taxon>Eukaryota</taxon>
        <taxon>Fungi</taxon>
        <taxon>Dikarya</taxon>
        <taxon>Basidiomycota</taxon>
        <taxon>Agaricomycotina</taxon>
        <taxon>Agaricomycetes</taxon>
        <taxon>Agaricomycetidae</taxon>
        <taxon>Agaricales</taxon>
        <taxon>Marasmiineae</taxon>
        <taxon>Omphalotaceae</taxon>
        <taxon>Collybiopsis</taxon>
        <taxon>Collybiopsis luxurians</taxon>
    </lineage>
</organism>
<feature type="non-terminal residue" evidence="1">
    <location>
        <position position="1"/>
    </location>
</feature>
<dbReference type="Gene3D" id="3.20.20.70">
    <property type="entry name" value="Aldolase class I"/>
    <property type="match status" value="1"/>
</dbReference>
<sequence>DNFPTVTAGIDLDSDVVFALATHPNIVSTRLSCGNIGKTQRVSAEFGYQSIFATFAGKSDVFLADASLKRSRSRRGFG</sequence>
<accession>A0A0D0BFI4</accession>
<gene>
    <name evidence="1" type="ORF">GYMLUDRAFT_42077</name>
</gene>
<proteinExistence type="predicted"/>
<dbReference type="EMBL" id="KN834767">
    <property type="protein sequence ID" value="KIK62625.1"/>
    <property type="molecule type" value="Genomic_DNA"/>
</dbReference>
<dbReference type="HOGENOM" id="CLU_2628529_0_0_1"/>
<name>A0A0D0BFI4_9AGAR</name>
<dbReference type="AlphaFoldDB" id="A0A0D0BFI4"/>
<dbReference type="SUPFAM" id="SSF51569">
    <property type="entry name" value="Aldolase"/>
    <property type="match status" value="1"/>
</dbReference>
<dbReference type="OrthoDB" id="191315at2759"/>